<dbReference type="PANTHER" id="PTHR43178">
    <property type="entry name" value="DIHYDROLIPOAMIDE ACETYLTRANSFERASE COMPONENT OF PYRUVATE DEHYDROGENASE COMPLEX"/>
    <property type="match status" value="1"/>
</dbReference>
<evidence type="ECO:0000256" key="1">
    <source>
        <dbReference type="ARBA" id="ARBA00001938"/>
    </source>
</evidence>
<evidence type="ECO:0000313" key="12">
    <source>
        <dbReference type="EMBL" id="TXC64841.1"/>
    </source>
</evidence>
<accession>A0A5C6TYB7</accession>
<dbReference type="PROSITE" id="PS00189">
    <property type="entry name" value="LIPOYL"/>
    <property type="match status" value="1"/>
</dbReference>
<evidence type="ECO:0000256" key="5">
    <source>
        <dbReference type="ARBA" id="ARBA00022823"/>
    </source>
</evidence>
<evidence type="ECO:0000313" key="11">
    <source>
        <dbReference type="EMBL" id="TXC62174.1"/>
    </source>
</evidence>
<keyword evidence="5 7" id="KW-0450">Lipoyl</keyword>
<dbReference type="InterPro" id="IPR036625">
    <property type="entry name" value="E3-bd_dom_sf"/>
</dbReference>
<evidence type="ECO:0000256" key="8">
    <source>
        <dbReference type="SAM" id="MobiDB-lite"/>
    </source>
</evidence>
<reference evidence="12" key="2">
    <citation type="submission" date="2019-08" db="EMBL/GenBank/DDBJ databases">
        <authorList>
            <person name="Im W.-T."/>
        </authorList>
    </citation>
    <scope>NUCLEOTIDE SEQUENCE</scope>
    <source>
        <strain evidence="12">BS-11</strain>
    </source>
</reference>
<dbReference type="Pfam" id="PF00364">
    <property type="entry name" value="Biotin_lipoyl"/>
    <property type="match status" value="1"/>
</dbReference>
<name>A0A5C6TYB7_9SPHN</name>
<keyword evidence="13" id="KW-1185">Reference proteome</keyword>
<feature type="domain" description="Peripheral subunit-binding (PSBD)" evidence="10">
    <location>
        <begin position="137"/>
        <end position="174"/>
    </location>
</feature>
<dbReference type="CDD" id="cd06849">
    <property type="entry name" value="lipoyl_domain"/>
    <property type="match status" value="1"/>
</dbReference>
<evidence type="ECO:0000256" key="3">
    <source>
        <dbReference type="ARBA" id="ARBA00011484"/>
    </source>
</evidence>
<sequence>MPSPRSRGSGRGSTSFWDSDVIDVVVPMEQEGTKAVVRSWLKQVGDPVAENDPLVELETDKVAMEVPAPAAGVLAEILLASDADAVPGAVLGRIAPEGTETRAPLIRPERNRGTPAPNPRIRPSTSLGTSEAGRESRLSPSVKRALRQHSLDPAIIEGTGRGGRITRADVDRAVSTGAKRPPEGVIPAATADLRAQIVPHDRMRLAIAENMARSLAEAPHVTAVFEADFSAIAAHRAKHRDAFAAKGIKLTYTAYLVAAAAEAMKAAPAINSRWHEDRLEIFGTVDIGVGTALGTKGLIVPVLRGVEALDLEGIAAGLDDLITRARDEKLTSADVKGGTFTISNHGVSGSLFAAPIIINQPQSAILGVGKLEKRVVVREVGGVDTIQIRPMAYVSLTIDHRVVDGHQTNAWLSRFVEVLETWPAA</sequence>
<dbReference type="EMBL" id="VOQQ01000001">
    <property type="protein sequence ID" value="TXC64841.1"/>
    <property type="molecule type" value="Genomic_DNA"/>
</dbReference>
<dbReference type="EMBL" id="VOQQ01000001">
    <property type="protein sequence ID" value="TXC62174.1"/>
    <property type="molecule type" value="Genomic_DNA"/>
</dbReference>
<dbReference type="InterPro" id="IPR001078">
    <property type="entry name" value="2-oxoacid_DH_actylTfrase"/>
</dbReference>
<dbReference type="InterPro" id="IPR000089">
    <property type="entry name" value="Biotin_lipoyl"/>
</dbReference>
<feature type="region of interest" description="Disordered" evidence="8">
    <location>
        <begin position="100"/>
        <end position="162"/>
    </location>
</feature>
<comment type="subunit">
    <text evidence="3">Forms a 24-polypeptide structural core with octahedral symmetry.</text>
</comment>
<dbReference type="Gene3D" id="4.10.320.10">
    <property type="entry name" value="E3-binding domain"/>
    <property type="match status" value="1"/>
</dbReference>
<dbReference type="AlphaFoldDB" id="A0A5C6TYB7"/>
<comment type="similarity">
    <text evidence="2 7">Belongs to the 2-oxoacid dehydrogenase family.</text>
</comment>
<dbReference type="Gene3D" id="2.40.50.100">
    <property type="match status" value="1"/>
</dbReference>
<dbReference type="GO" id="GO:0016407">
    <property type="term" value="F:acetyltransferase activity"/>
    <property type="evidence" value="ECO:0007669"/>
    <property type="project" value="TreeGrafter"/>
</dbReference>
<dbReference type="OrthoDB" id="9805770at2"/>
<dbReference type="Gene3D" id="3.30.559.10">
    <property type="entry name" value="Chloramphenicol acetyltransferase-like domain"/>
    <property type="match status" value="1"/>
</dbReference>
<evidence type="ECO:0000256" key="2">
    <source>
        <dbReference type="ARBA" id="ARBA00007317"/>
    </source>
</evidence>
<organism evidence="12 13">
    <name type="scientific">Allosphingosinicella ginsenosidimutans</name>
    <dbReference type="NCBI Taxonomy" id="1176539"/>
    <lineage>
        <taxon>Bacteria</taxon>
        <taxon>Pseudomonadati</taxon>
        <taxon>Pseudomonadota</taxon>
        <taxon>Alphaproteobacteria</taxon>
        <taxon>Sphingomonadales</taxon>
        <taxon>Sphingomonadaceae</taxon>
        <taxon>Allosphingosinicella</taxon>
    </lineage>
</organism>
<reference evidence="12 13" key="1">
    <citation type="journal article" date="2015" name="J. Microbiol.">
        <title>Sphingosinicella ginsenosidimutans sp. nov., with ginsenoside converting activity.</title>
        <authorList>
            <person name="Kim J.K."/>
            <person name="Kang M.S."/>
            <person name="Park S.C."/>
            <person name="Kim K.M."/>
            <person name="Choi K."/>
            <person name="Yoon M.H."/>
            <person name="Im W.T."/>
        </authorList>
    </citation>
    <scope>NUCLEOTIDE SEQUENCE [LARGE SCALE GENOMIC DNA]</scope>
    <source>
        <strain evidence="12 13">BS-11</strain>
    </source>
</reference>
<dbReference type="InterPro" id="IPR003016">
    <property type="entry name" value="2-oxoA_DH_lipoyl-BS"/>
</dbReference>
<keyword evidence="6 7" id="KW-0012">Acyltransferase</keyword>
<gene>
    <name evidence="11" type="ORF">FRZ32_00025</name>
    <name evidence="12" type="ORF">FRZ32_15060</name>
</gene>
<proteinExistence type="inferred from homology"/>
<dbReference type="GO" id="GO:0005737">
    <property type="term" value="C:cytoplasm"/>
    <property type="evidence" value="ECO:0007669"/>
    <property type="project" value="TreeGrafter"/>
</dbReference>
<dbReference type="SUPFAM" id="SSF47005">
    <property type="entry name" value="Peripheral subunit-binding domain of 2-oxo acid dehydrogenase complex"/>
    <property type="match status" value="1"/>
</dbReference>
<evidence type="ECO:0000259" key="10">
    <source>
        <dbReference type="PROSITE" id="PS51826"/>
    </source>
</evidence>
<dbReference type="InterPro" id="IPR050743">
    <property type="entry name" value="2-oxoacid_DH_E2_comp"/>
</dbReference>
<dbReference type="Proteomes" id="UP000321249">
    <property type="component" value="Unassembled WGS sequence"/>
</dbReference>
<protein>
    <recommendedName>
        <fullName evidence="7">Dihydrolipoamide acetyltransferase component of pyruvate dehydrogenase complex</fullName>
        <ecNumber evidence="7">2.3.1.-</ecNumber>
    </recommendedName>
</protein>
<dbReference type="SUPFAM" id="SSF52777">
    <property type="entry name" value="CoA-dependent acyltransferases"/>
    <property type="match status" value="1"/>
</dbReference>
<comment type="caution">
    <text evidence="12">The sequence shown here is derived from an EMBL/GenBank/DDBJ whole genome shotgun (WGS) entry which is preliminary data.</text>
</comment>
<dbReference type="Pfam" id="PF02817">
    <property type="entry name" value="E3_binding"/>
    <property type="match status" value="1"/>
</dbReference>
<evidence type="ECO:0000256" key="6">
    <source>
        <dbReference type="ARBA" id="ARBA00023315"/>
    </source>
</evidence>
<keyword evidence="4 7" id="KW-0808">Transferase</keyword>
<evidence type="ECO:0000256" key="7">
    <source>
        <dbReference type="RuleBase" id="RU003423"/>
    </source>
</evidence>
<dbReference type="InterPro" id="IPR011053">
    <property type="entry name" value="Single_hybrid_motif"/>
</dbReference>
<evidence type="ECO:0000256" key="4">
    <source>
        <dbReference type="ARBA" id="ARBA00022679"/>
    </source>
</evidence>
<comment type="cofactor">
    <cofactor evidence="1 7">
        <name>(R)-lipoate</name>
        <dbReference type="ChEBI" id="CHEBI:83088"/>
    </cofactor>
</comment>
<dbReference type="PANTHER" id="PTHR43178:SF5">
    <property type="entry name" value="LIPOAMIDE ACYLTRANSFERASE COMPONENT OF BRANCHED-CHAIN ALPHA-KETO ACID DEHYDROGENASE COMPLEX, MITOCHONDRIAL"/>
    <property type="match status" value="1"/>
</dbReference>
<dbReference type="PROSITE" id="PS50968">
    <property type="entry name" value="BIOTINYL_LIPOYL"/>
    <property type="match status" value="1"/>
</dbReference>
<dbReference type="EC" id="2.3.1.-" evidence="7"/>
<dbReference type="InterPro" id="IPR023213">
    <property type="entry name" value="CAT-like_dom_sf"/>
</dbReference>
<dbReference type="SUPFAM" id="SSF51230">
    <property type="entry name" value="Single hybrid motif"/>
    <property type="match status" value="1"/>
</dbReference>
<dbReference type="InterPro" id="IPR004167">
    <property type="entry name" value="PSBD"/>
</dbReference>
<evidence type="ECO:0000259" key="9">
    <source>
        <dbReference type="PROSITE" id="PS50968"/>
    </source>
</evidence>
<dbReference type="Pfam" id="PF00198">
    <property type="entry name" value="2-oxoacid_dh"/>
    <property type="match status" value="1"/>
</dbReference>
<evidence type="ECO:0000313" key="13">
    <source>
        <dbReference type="Proteomes" id="UP000321249"/>
    </source>
</evidence>
<feature type="domain" description="Lipoyl-binding" evidence="9">
    <location>
        <begin position="21"/>
        <end position="95"/>
    </location>
</feature>
<dbReference type="GO" id="GO:0031405">
    <property type="term" value="F:lipoic acid binding"/>
    <property type="evidence" value="ECO:0007669"/>
    <property type="project" value="TreeGrafter"/>
</dbReference>
<dbReference type="PROSITE" id="PS51826">
    <property type="entry name" value="PSBD"/>
    <property type="match status" value="1"/>
</dbReference>